<dbReference type="PANTHER" id="PTHR30305:SF1">
    <property type="entry name" value="HPR KINASE_PHOSPHORYLASE"/>
    <property type="match status" value="1"/>
</dbReference>
<dbReference type="Proteomes" id="UP001597296">
    <property type="component" value="Unassembled WGS sequence"/>
</dbReference>
<proteinExistence type="predicted"/>
<dbReference type="Pfam" id="PF07475">
    <property type="entry name" value="Hpr_kinase_C"/>
    <property type="match status" value="1"/>
</dbReference>
<name>A0ABW5CBM2_9PROT</name>
<comment type="caution">
    <text evidence="2">The sequence shown here is derived from an EMBL/GenBank/DDBJ whole genome shotgun (WGS) entry which is preliminary data.</text>
</comment>
<keyword evidence="3" id="KW-1185">Reference proteome</keyword>
<organism evidence="2 3">
    <name type="scientific">Phaeospirillum tilakii</name>
    <dbReference type="NCBI Taxonomy" id="741673"/>
    <lineage>
        <taxon>Bacteria</taxon>
        <taxon>Pseudomonadati</taxon>
        <taxon>Pseudomonadota</taxon>
        <taxon>Alphaproteobacteria</taxon>
        <taxon>Rhodospirillales</taxon>
        <taxon>Rhodospirillaceae</taxon>
        <taxon>Phaeospirillum</taxon>
    </lineage>
</organism>
<keyword evidence="2" id="KW-0418">Kinase</keyword>
<dbReference type="RefSeq" id="WP_377317123.1">
    <property type="nucleotide sequence ID" value="NZ_JBHUIY010000025.1"/>
</dbReference>
<gene>
    <name evidence="2" type="ORF">ACFSNB_12745</name>
</gene>
<evidence type="ECO:0000313" key="3">
    <source>
        <dbReference type="Proteomes" id="UP001597296"/>
    </source>
</evidence>
<keyword evidence="2" id="KW-0808">Transferase</keyword>
<feature type="domain" description="HPr kinase/phosphorylase C-terminal" evidence="1">
    <location>
        <begin position="3"/>
        <end position="76"/>
    </location>
</feature>
<evidence type="ECO:0000259" key="1">
    <source>
        <dbReference type="Pfam" id="PF07475"/>
    </source>
</evidence>
<dbReference type="InterPro" id="IPR027417">
    <property type="entry name" value="P-loop_NTPase"/>
</dbReference>
<dbReference type="CDD" id="cd01918">
    <property type="entry name" value="HprK_C"/>
    <property type="match status" value="1"/>
</dbReference>
<dbReference type="GO" id="GO:0016301">
    <property type="term" value="F:kinase activity"/>
    <property type="evidence" value="ECO:0007669"/>
    <property type="project" value="UniProtKB-KW"/>
</dbReference>
<accession>A0ABW5CBM2</accession>
<dbReference type="SUPFAM" id="SSF53795">
    <property type="entry name" value="PEP carboxykinase-like"/>
    <property type="match status" value="1"/>
</dbReference>
<dbReference type="PANTHER" id="PTHR30305">
    <property type="entry name" value="PROTEIN YJDM-RELATED"/>
    <property type="match status" value="1"/>
</dbReference>
<dbReference type="Gene3D" id="3.40.50.300">
    <property type="entry name" value="P-loop containing nucleotide triphosphate hydrolases"/>
    <property type="match status" value="1"/>
</dbReference>
<reference evidence="3" key="1">
    <citation type="journal article" date="2019" name="Int. J. Syst. Evol. Microbiol.">
        <title>The Global Catalogue of Microorganisms (GCM) 10K type strain sequencing project: providing services to taxonomists for standard genome sequencing and annotation.</title>
        <authorList>
            <consortium name="The Broad Institute Genomics Platform"/>
            <consortium name="The Broad Institute Genome Sequencing Center for Infectious Disease"/>
            <person name="Wu L."/>
            <person name="Ma J."/>
        </authorList>
    </citation>
    <scope>NUCLEOTIDE SEQUENCE [LARGE SCALE GENOMIC DNA]</scope>
    <source>
        <strain evidence="3">KCTC 15012</strain>
    </source>
</reference>
<sequence length="144" mass="14968">MNLVHGTTVAVAGRGVLIRGGSGRGKSDLALRLIDGGARLVADDQTRLTRQGDRLIADVPAPIAGLIEARGVGILRLPHGPAPLALVVDLVADPAEIERLPPAETVEWLGVTLPRLRLAGFEASAAAKVRLVVLAAPQDIMRAS</sequence>
<dbReference type="InterPro" id="IPR011104">
    <property type="entry name" value="Hpr_kin/Pase_C"/>
</dbReference>
<protein>
    <submittedName>
        <fullName evidence="2">HPr kinase/phosphorylase</fullName>
    </submittedName>
</protein>
<dbReference type="EMBL" id="JBHUIY010000025">
    <property type="protein sequence ID" value="MFD2234674.1"/>
    <property type="molecule type" value="Genomic_DNA"/>
</dbReference>
<evidence type="ECO:0000313" key="2">
    <source>
        <dbReference type="EMBL" id="MFD2234674.1"/>
    </source>
</evidence>